<proteinExistence type="predicted"/>
<dbReference type="WBParaSite" id="PgR042_g041_t05">
    <property type="protein sequence ID" value="PgR042_g041_t05"/>
    <property type="gene ID" value="PgR042_g041"/>
</dbReference>
<keyword evidence="1" id="KW-0812">Transmembrane</keyword>
<evidence type="ECO:0000313" key="3">
    <source>
        <dbReference type="Proteomes" id="UP000887569"/>
    </source>
</evidence>
<feature type="transmembrane region" description="Helical" evidence="1">
    <location>
        <begin position="232"/>
        <end position="254"/>
    </location>
</feature>
<dbReference type="WBParaSite" id="PgR042_g041_t01">
    <property type="protein sequence ID" value="PgR042_g041_t01"/>
    <property type="gene ID" value="PgR042_g041"/>
</dbReference>
<sequence>CLQLVAYLFLWLVCASVIPAASRFFDRQRLCVPRPMYTILVEYRSKYSGEDKCYYILPFKMKKGSEYSMRQVETICEHYDAKVLNVNNTDDALFFKEAFSQSFAEKAMHPTELDHSNMAIIYLSSNNSKNDANTGWCNFLNIFLNGTTKFETLLCKSDKFGISKLTNSHICWRYNVMSDGESKIDKETAAERGKLTTLPVPTIVKRKKDKFEGVELTTAKIPSSHLKPVWKMVYSMGAGILAIYAVSALFLVYTTERRLYYERKLAIQLFSSKRHQ</sequence>
<keyword evidence="2" id="KW-0732">Signal</keyword>
<evidence type="ECO:0000313" key="5">
    <source>
        <dbReference type="WBParaSite" id="PgR042_g041_t05"/>
    </source>
</evidence>
<dbReference type="Proteomes" id="UP000887569">
    <property type="component" value="Unplaced"/>
</dbReference>
<organism evidence="3 4">
    <name type="scientific">Parascaris univalens</name>
    <name type="common">Nematode worm</name>
    <dbReference type="NCBI Taxonomy" id="6257"/>
    <lineage>
        <taxon>Eukaryota</taxon>
        <taxon>Metazoa</taxon>
        <taxon>Ecdysozoa</taxon>
        <taxon>Nematoda</taxon>
        <taxon>Chromadorea</taxon>
        <taxon>Rhabditida</taxon>
        <taxon>Spirurina</taxon>
        <taxon>Ascaridomorpha</taxon>
        <taxon>Ascaridoidea</taxon>
        <taxon>Ascarididae</taxon>
        <taxon>Parascaris</taxon>
    </lineage>
</organism>
<keyword evidence="1" id="KW-0472">Membrane</keyword>
<keyword evidence="3" id="KW-1185">Reference proteome</keyword>
<accession>A0A915BJJ2</accession>
<keyword evidence="1" id="KW-1133">Transmembrane helix</keyword>
<evidence type="ECO:0000256" key="2">
    <source>
        <dbReference type="SAM" id="SignalP"/>
    </source>
</evidence>
<feature type="chain" id="PRO_5038276111" evidence="2">
    <location>
        <begin position="16"/>
        <end position="276"/>
    </location>
</feature>
<evidence type="ECO:0000313" key="4">
    <source>
        <dbReference type="WBParaSite" id="PgR042_g041_t01"/>
    </source>
</evidence>
<feature type="signal peptide" evidence="2">
    <location>
        <begin position="1"/>
        <end position="15"/>
    </location>
</feature>
<dbReference type="AlphaFoldDB" id="A0A915BJJ2"/>
<name>A0A915BJJ2_PARUN</name>
<protein>
    <submittedName>
        <fullName evidence="4 5">Uncharacterized protein</fullName>
    </submittedName>
</protein>
<reference evidence="4 5" key="1">
    <citation type="submission" date="2022-11" db="UniProtKB">
        <authorList>
            <consortium name="WormBaseParasite"/>
        </authorList>
    </citation>
    <scope>IDENTIFICATION</scope>
</reference>
<evidence type="ECO:0000256" key="1">
    <source>
        <dbReference type="SAM" id="Phobius"/>
    </source>
</evidence>